<dbReference type="Proteomes" id="UP000799423">
    <property type="component" value="Unassembled WGS sequence"/>
</dbReference>
<keyword evidence="2" id="KW-1185">Reference proteome</keyword>
<dbReference type="EMBL" id="MU006290">
    <property type="protein sequence ID" value="KAF2855841.1"/>
    <property type="molecule type" value="Genomic_DNA"/>
</dbReference>
<proteinExistence type="predicted"/>
<dbReference type="AlphaFoldDB" id="A0A6A7BK14"/>
<protein>
    <submittedName>
        <fullName evidence="1">Uncharacterized protein</fullName>
    </submittedName>
</protein>
<reference evidence="1" key="1">
    <citation type="submission" date="2020-01" db="EMBL/GenBank/DDBJ databases">
        <authorList>
            <consortium name="DOE Joint Genome Institute"/>
            <person name="Haridas S."/>
            <person name="Albert R."/>
            <person name="Binder M."/>
            <person name="Bloem J."/>
            <person name="Labutti K."/>
            <person name="Salamov A."/>
            <person name="Andreopoulos B."/>
            <person name="Baker S.E."/>
            <person name="Barry K."/>
            <person name="Bills G."/>
            <person name="Bluhm B.H."/>
            <person name="Cannon C."/>
            <person name="Castanera R."/>
            <person name="Culley D.E."/>
            <person name="Daum C."/>
            <person name="Ezra D."/>
            <person name="Gonzalez J.B."/>
            <person name="Henrissat B."/>
            <person name="Kuo A."/>
            <person name="Liang C."/>
            <person name="Lipzen A."/>
            <person name="Lutzoni F."/>
            <person name="Magnuson J."/>
            <person name="Mondo S."/>
            <person name="Nolan M."/>
            <person name="Ohm R."/>
            <person name="Pangilinan J."/>
            <person name="Park H.-J."/>
            <person name="Ramirez L."/>
            <person name="Alfaro M."/>
            <person name="Sun H."/>
            <person name="Tritt A."/>
            <person name="Yoshinaga Y."/>
            <person name="Zwiers L.-H."/>
            <person name="Turgeon B.G."/>
            <person name="Goodwin S.B."/>
            <person name="Spatafora J.W."/>
            <person name="Crous P.W."/>
            <person name="Grigoriev I.V."/>
        </authorList>
    </citation>
    <scope>NUCLEOTIDE SEQUENCE</scope>
    <source>
        <strain evidence="1">IPT5</strain>
    </source>
</reference>
<evidence type="ECO:0000313" key="1">
    <source>
        <dbReference type="EMBL" id="KAF2855841.1"/>
    </source>
</evidence>
<evidence type="ECO:0000313" key="2">
    <source>
        <dbReference type="Proteomes" id="UP000799423"/>
    </source>
</evidence>
<sequence length="170" mass="18505">MSRLAALPHSTPTTSPFCLARFAASLQLPCCRTAHANATTVICGLTREFGSIDTHCCTLASRRPSTVRLPFNQFPSNASIIPGSTALDCKAGEDATIITSRISFRHSGDFDRMRVTVRGWSFHTHKALVSSRRHRMSLALPRNDEPLIGPAHIDGQACSTETCRSLLPQS</sequence>
<gene>
    <name evidence="1" type="ORF">T440DRAFT_164870</name>
</gene>
<accession>A0A6A7BK14</accession>
<organism evidence="1 2">
    <name type="scientific">Plenodomus tracheiphilus IPT5</name>
    <dbReference type="NCBI Taxonomy" id="1408161"/>
    <lineage>
        <taxon>Eukaryota</taxon>
        <taxon>Fungi</taxon>
        <taxon>Dikarya</taxon>
        <taxon>Ascomycota</taxon>
        <taxon>Pezizomycotina</taxon>
        <taxon>Dothideomycetes</taxon>
        <taxon>Pleosporomycetidae</taxon>
        <taxon>Pleosporales</taxon>
        <taxon>Pleosporineae</taxon>
        <taxon>Leptosphaeriaceae</taxon>
        <taxon>Plenodomus</taxon>
    </lineage>
</organism>
<name>A0A6A7BK14_9PLEO</name>